<feature type="coiled-coil region" evidence="7">
    <location>
        <begin position="48"/>
        <end position="100"/>
    </location>
</feature>
<dbReference type="OrthoDB" id="125856at2759"/>
<comment type="similarity">
    <text evidence="1">Belongs to the SEC10 family.</text>
</comment>
<keyword evidence="4" id="KW-0268">Exocytosis</keyword>
<evidence type="ECO:0000256" key="6">
    <source>
        <dbReference type="ARBA" id="ARBA00031471"/>
    </source>
</evidence>
<evidence type="ECO:0000256" key="3">
    <source>
        <dbReference type="ARBA" id="ARBA00022448"/>
    </source>
</evidence>
<sequence>MSFLIAECEAENFCAEDLVERFAWRTLTPQKDERFDAKSLEEAFRGGIEQLRLEYDHREKRCQRLEKDCGDEMEKHWKRVEELLDKNKQSQRTYKNLDAQIGRVAAKVVHLGDLLESVNTPRARAEEAEKLMLKFADFLGEVSDVPLTEQNIYENSDLIQKLHLIAQELPSGSKFDETKARITTKYSQIESDLIDEFRNAHENGKTEKMIQLASILAHFKGFQTCVDTFITDAQRGAYTRSDVFQDIIPLCRNTQKLVIQVFANPSQIMAKFITNVYTVKLQDYIASQLHVKDRGDYLHKLVQMYSKTEQLSEDLTKFKTDYLLLQKLSRQIFQKDLDGYMNVEMQFLRERLDHLLKRYYESLGHVKRPAGALQDLRRDMQAFIKPLANINIAPVAEDFGGETFLSETLAANMLQELRQSLHRCRLLSRQSDRSKNACQIWHCLQLRLCVEHIQYALDLGFRSIPLSEPRAEPRLTFLDCVRECNTMVHLLDDLFCKSVVPLISSSPEYGLVLQKKRECIEQMELKMQQGIELCLQALMGWVRELLNEQRRIPMNPTETSSSPTCARVCRYVNDCTSHIQRNLDGQNCTAVLTEFGIQFHRAIYEHVLSMQYDPHTTAYIIMCDVSEYRACARQLPPFIDRLFEVLSTLINLLMTPHNKLQDLLNSHALKQLDPQVLQSFVEQRTDCKQERLVQTYFKARK</sequence>
<evidence type="ECO:0000259" key="9">
    <source>
        <dbReference type="Pfam" id="PF20667"/>
    </source>
</evidence>
<reference evidence="10 11" key="1">
    <citation type="journal article" date="2017" name="Gigascience">
        <title>Draft genome of the honey bee ectoparasitic mite, Tropilaelaps mercedesae, is shaped by the parasitic life history.</title>
        <authorList>
            <person name="Dong X."/>
            <person name="Armstrong S.D."/>
            <person name="Xia D."/>
            <person name="Makepeace B.L."/>
            <person name="Darby A.C."/>
            <person name="Kadowaki T."/>
        </authorList>
    </citation>
    <scope>NUCLEOTIDE SEQUENCE [LARGE SCALE GENOMIC DNA]</scope>
    <source>
        <strain evidence="10">Wuxi-XJTLU</strain>
    </source>
</reference>
<organism evidence="10 11">
    <name type="scientific">Tropilaelaps mercedesae</name>
    <dbReference type="NCBI Taxonomy" id="418985"/>
    <lineage>
        <taxon>Eukaryota</taxon>
        <taxon>Metazoa</taxon>
        <taxon>Ecdysozoa</taxon>
        <taxon>Arthropoda</taxon>
        <taxon>Chelicerata</taxon>
        <taxon>Arachnida</taxon>
        <taxon>Acari</taxon>
        <taxon>Parasitiformes</taxon>
        <taxon>Mesostigmata</taxon>
        <taxon>Gamasina</taxon>
        <taxon>Dermanyssoidea</taxon>
        <taxon>Laelapidae</taxon>
        <taxon>Tropilaelaps</taxon>
    </lineage>
</organism>
<evidence type="ECO:0000256" key="7">
    <source>
        <dbReference type="SAM" id="Coils"/>
    </source>
</evidence>
<dbReference type="InterPro" id="IPR048625">
    <property type="entry name" value="Sec10_N"/>
</dbReference>
<dbReference type="GO" id="GO:0006887">
    <property type="term" value="P:exocytosis"/>
    <property type="evidence" value="ECO:0007669"/>
    <property type="project" value="UniProtKB-KW"/>
</dbReference>
<dbReference type="Pfam" id="PF20667">
    <property type="entry name" value="Sec10_N"/>
    <property type="match status" value="1"/>
</dbReference>
<evidence type="ECO:0000256" key="1">
    <source>
        <dbReference type="ARBA" id="ARBA00006572"/>
    </source>
</evidence>
<dbReference type="InParanoid" id="A0A1V9X777"/>
<name>A0A1V9X777_9ACAR</name>
<keyword evidence="11" id="KW-1185">Reference proteome</keyword>
<feature type="domain" description="Exocyst complex component Sec10 N-terminal" evidence="9">
    <location>
        <begin position="38"/>
        <end position="147"/>
    </location>
</feature>
<dbReference type="GO" id="GO:0000145">
    <property type="term" value="C:exocyst"/>
    <property type="evidence" value="ECO:0007669"/>
    <property type="project" value="TreeGrafter"/>
</dbReference>
<protein>
    <recommendedName>
        <fullName evidence="2">Exocyst complex component 5</fullName>
    </recommendedName>
    <alternativeName>
        <fullName evidence="6">Exocyst complex component Sec10</fullName>
    </alternativeName>
</protein>
<dbReference type="GO" id="GO:0006893">
    <property type="term" value="P:Golgi to plasma membrane transport"/>
    <property type="evidence" value="ECO:0007669"/>
    <property type="project" value="TreeGrafter"/>
</dbReference>
<gene>
    <name evidence="10" type="ORF">BIW11_12374</name>
</gene>
<evidence type="ECO:0000259" key="8">
    <source>
        <dbReference type="Pfam" id="PF07393"/>
    </source>
</evidence>
<proteinExistence type="inferred from homology"/>
<evidence type="ECO:0000313" key="10">
    <source>
        <dbReference type="EMBL" id="OQR69258.1"/>
    </source>
</evidence>
<evidence type="ECO:0000256" key="2">
    <source>
        <dbReference type="ARBA" id="ARBA00017524"/>
    </source>
</evidence>
<dbReference type="Proteomes" id="UP000192247">
    <property type="component" value="Unassembled WGS sequence"/>
</dbReference>
<keyword evidence="3" id="KW-0813">Transport</keyword>
<evidence type="ECO:0000256" key="5">
    <source>
        <dbReference type="ARBA" id="ARBA00023054"/>
    </source>
</evidence>
<dbReference type="FunCoup" id="A0A1V9X777">
    <property type="interactions" value="1603"/>
</dbReference>
<dbReference type="EMBL" id="MNPL01021722">
    <property type="protein sequence ID" value="OQR69258.1"/>
    <property type="molecule type" value="Genomic_DNA"/>
</dbReference>
<dbReference type="PANTHER" id="PTHR12100:SF0">
    <property type="entry name" value="EXOCYST COMPLEX COMPONENT 5"/>
    <property type="match status" value="1"/>
</dbReference>
<dbReference type="Pfam" id="PF07393">
    <property type="entry name" value="Sec10_HB"/>
    <property type="match status" value="1"/>
</dbReference>
<evidence type="ECO:0000313" key="11">
    <source>
        <dbReference type="Proteomes" id="UP000192247"/>
    </source>
</evidence>
<comment type="caution">
    <text evidence="10">The sequence shown here is derived from an EMBL/GenBank/DDBJ whole genome shotgun (WGS) entry which is preliminary data.</text>
</comment>
<dbReference type="InterPro" id="IPR009976">
    <property type="entry name" value="Sec10-like"/>
</dbReference>
<accession>A0A1V9X777</accession>
<dbReference type="AlphaFoldDB" id="A0A1V9X777"/>
<evidence type="ECO:0000256" key="4">
    <source>
        <dbReference type="ARBA" id="ARBA00022483"/>
    </source>
</evidence>
<dbReference type="STRING" id="418985.A0A1V9X777"/>
<keyword evidence="5 7" id="KW-0175">Coiled coil</keyword>
<feature type="domain" description="Exocyst complex component Sec10-like alpha-helical bundle" evidence="8">
    <location>
        <begin position="156"/>
        <end position="692"/>
    </location>
</feature>
<dbReference type="PANTHER" id="PTHR12100">
    <property type="entry name" value="SEC10"/>
    <property type="match status" value="1"/>
</dbReference>
<dbReference type="InterPro" id="IPR048627">
    <property type="entry name" value="Sec10_HB"/>
</dbReference>